<proteinExistence type="inferred from homology"/>
<dbReference type="GeneTree" id="ENSGT01030000235112"/>
<evidence type="ECO:0000259" key="3">
    <source>
        <dbReference type="Pfam" id="PF02181"/>
    </source>
</evidence>
<evidence type="ECO:0000313" key="4">
    <source>
        <dbReference type="Ensembl" id="ENSGACP00000064187.1"/>
    </source>
</evidence>
<feature type="compositionally biased region" description="Pro residues" evidence="2">
    <location>
        <begin position="1"/>
        <end position="20"/>
    </location>
</feature>
<sequence length="127" mass="13947">MGPPPPPLPPGFGPPPPPGSMPTMMVQEAAPAKAAIEPPKPMKPLYWTRIQLIAKKPTSPLVWETIEEPSVDFKEFVELFSKSAVKEKKKPISDTISKSKAKQAFSHLHSHSSGALILYVFPLRRSP</sequence>
<protein>
    <recommendedName>
        <fullName evidence="3">FH2 domain-containing protein</fullName>
    </recommendedName>
</protein>
<keyword evidence="5" id="KW-1185">Reference proteome</keyword>
<dbReference type="Ensembl" id="ENSGACT00000060948.1">
    <property type="protein sequence ID" value="ENSGACP00000064187.1"/>
    <property type="gene ID" value="ENSGACG00000026958.1"/>
</dbReference>
<dbReference type="InterPro" id="IPR042201">
    <property type="entry name" value="FH2_Formin_sf"/>
</dbReference>
<dbReference type="PANTHER" id="PTHR45920">
    <property type="entry name" value="FORMIN HOMOLOGY 2 DOMAIN CONTAINING, ISOFORM I"/>
    <property type="match status" value="1"/>
</dbReference>
<dbReference type="PANTHER" id="PTHR45920:SF7">
    <property type="entry name" value="FORMIN-G"/>
    <property type="match status" value="1"/>
</dbReference>
<dbReference type="Gene3D" id="1.20.58.2220">
    <property type="entry name" value="Formin, FH2 domain"/>
    <property type="match status" value="1"/>
</dbReference>
<dbReference type="GO" id="GO:0030866">
    <property type="term" value="P:cortical actin cytoskeleton organization"/>
    <property type="evidence" value="ECO:0007669"/>
    <property type="project" value="TreeGrafter"/>
</dbReference>
<evidence type="ECO:0000256" key="2">
    <source>
        <dbReference type="SAM" id="MobiDB-lite"/>
    </source>
</evidence>
<organism evidence="4 5">
    <name type="scientific">Gasterosteus aculeatus aculeatus</name>
    <name type="common">three-spined stickleback</name>
    <dbReference type="NCBI Taxonomy" id="481459"/>
    <lineage>
        <taxon>Eukaryota</taxon>
        <taxon>Metazoa</taxon>
        <taxon>Chordata</taxon>
        <taxon>Craniata</taxon>
        <taxon>Vertebrata</taxon>
        <taxon>Euteleostomi</taxon>
        <taxon>Actinopterygii</taxon>
        <taxon>Neopterygii</taxon>
        <taxon>Teleostei</taxon>
        <taxon>Neoteleostei</taxon>
        <taxon>Acanthomorphata</taxon>
        <taxon>Eupercaria</taxon>
        <taxon>Perciformes</taxon>
        <taxon>Cottioidei</taxon>
        <taxon>Gasterosteales</taxon>
        <taxon>Gasterosteidae</taxon>
        <taxon>Gasterosteus</taxon>
    </lineage>
</organism>
<dbReference type="GO" id="GO:0051015">
    <property type="term" value="F:actin filament binding"/>
    <property type="evidence" value="ECO:0007669"/>
    <property type="project" value="TreeGrafter"/>
</dbReference>
<dbReference type="GO" id="GO:0005856">
    <property type="term" value="C:cytoskeleton"/>
    <property type="evidence" value="ECO:0007669"/>
    <property type="project" value="TreeGrafter"/>
</dbReference>
<feature type="region of interest" description="Disordered" evidence="2">
    <location>
        <begin position="1"/>
        <end position="24"/>
    </location>
</feature>
<reference evidence="4" key="3">
    <citation type="submission" date="2025-09" db="UniProtKB">
        <authorList>
            <consortium name="Ensembl"/>
        </authorList>
    </citation>
    <scope>IDENTIFICATION</scope>
</reference>
<dbReference type="Pfam" id="PF02181">
    <property type="entry name" value="FH2"/>
    <property type="match status" value="1"/>
</dbReference>
<feature type="domain" description="FH2" evidence="3">
    <location>
        <begin position="33"/>
        <end position="111"/>
    </location>
</feature>
<dbReference type="AlphaFoldDB" id="A0AAQ4RNB5"/>
<accession>A0AAQ4RNB5</accession>
<dbReference type="SUPFAM" id="SSF101447">
    <property type="entry name" value="Formin homology 2 domain (FH2 domain)"/>
    <property type="match status" value="1"/>
</dbReference>
<evidence type="ECO:0000256" key="1">
    <source>
        <dbReference type="ARBA" id="ARBA00005271"/>
    </source>
</evidence>
<comment type="similarity">
    <text evidence="1">Belongs to the formin homology family. Cappuccino subfamily.</text>
</comment>
<dbReference type="Proteomes" id="UP000007635">
    <property type="component" value="Chromosome VI"/>
</dbReference>
<dbReference type="GO" id="GO:0005737">
    <property type="term" value="C:cytoplasm"/>
    <property type="evidence" value="ECO:0007669"/>
    <property type="project" value="UniProtKB-ARBA"/>
</dbReference>
<dbReference type="InterPro" id="IPR015425">
    <property type="entry name" value="FH2_Formin"/>
</dbReference>
<evidence type="ECO:0000313" key="5">
    <source>
        <dbReference type="Proteomes" id="UP000007635"/>
    </source>
</evidence>
<reference evidence="4" key="2">
    <citation type="submission" date="2025-08" db="UniProtKB">
        <authorList>
            <consortium name="Ensembl"/>
        </authorList>
    </citation>
    <scope>IDENTIFICATION</scope>
</reference>
<name>A0AAQ4RNB5_GASAC</name>
<reference evidence="4 5" key="1">
    <citation type="journal article" date="2021" name="G3 (Bethesda)">
        <title>Improved contiguity of the threespine stickleback genome using long-read sequencing.</title>
        <authorList>
            <person name="Nath S."/>
            <person name="Shaw D.E."/>
            <person name="White M.A."/>
        </authorList>
    </citation>
    <scope>NUCLEOTIDE SEQUENCE [LARGE SCALE GENOMIC DNA]</scope>
    <source>
        <strain evidence="4 5">Lake Benthic</strain>
    </source>
</reference>